<dbReference type="AlphaFoldDB" id="A0A1C7MN92"/>
<feature type="compositionally biased region" description="Basic and acidic residues" evidence="1">
    <location>
        <begin position="136"/>
        <end position="146"/>
    </location>
</feature>
<proteinExistence type="predicted"/>
<dbReference type="EMBL" id="LUGG01000002">
    <property type="protein sequence ID" value="OBZ78342.1"/>
    <property type="molecule type" value="Genomic_DNA"/>
</dbReference>
<comment type="caution">
    <text evidence="2">The sequence shown here is derived from an EMBL/GenBank/DDBJ whole genome shotgun (WGS) entry which is preliminary data.</text>
</comment>
<evidence type="ECO:0000256" key="1">
    <source>
        <dbReference type="SAM" id="MobiDB-lite"/>
    </source>
</evidence>
<keyword evidence="3" id="KW-1185">Reference proteome</keyword>
<feature type="region of interest" description="Disordered" evidence="1">
    <location>
        <begin position="179"/>
        <end position="200"/>
    </location>
</feature>
<organism evidence="2 3">
    <name type="scientific">Grifola frondosa</name>
    <name type="common">Maitake</name>
    <name type="synonym">Polyporus frondosus</name>
    <dbReference type="NCBI Taxonomy" id="5627"/>
    <lineage>
        <taxon>Eukaryota</taxon>
        <taxon>Fungi</taxon>
        <taxon>Dikarya</taxon>
        <taxon>Basidiomycota</taxon>
        <taxon>Agaricomycotina</taxon>
        <taxon>Agaricomycetes</taxon>
        <taxon>Polyporales</taxon>
        <taxon>Grifolaceae</taxon>
        <taxon>Grifola</taxon>
    </lineage>
</organism>
<reference evidence="2 3" key="1">
    <citation type="submission" date="2016-03" db="EMBL/GenBank/DDBJ databases">
        <title>Whole genome sequencing of Grifola frondosa 9006-11.</title>
        <authorList>
            <person name="Min B."/>
            <person name="Park H."/>
            <person name="Kim J.-G."/>
            <person name="Cho H."/>
            <person name="Oh Y.-L."/>
            <person name="Kong W.-S."/>
            <person name="Choi I.-G."/>
        </authorList>
    </citation>
    <scope>NUCLEOTIDE SEQUENCE [LARGE SCALE GENOMIC DNA]</scope>
    <source>
        <strain evidence="2 3">9006-11</strain>
    </source>
</reference>
<name>A0A1C7MN92_GRIFR</name>
<dbReference type="Proteomes" id="UP000092993">
    <property type="component" value="Unassembled WGS sequence"/>
</dbReference>
<evidence type="ECO:0000313" key="2">
    <source>
        <dbReference type="EMBL" id="OBZ78342.1"/>
    </source>
</evidence>
<feature type="region of interest" description="Disordered" evidence="1">
    <location>
        <begin position="118"/>
        <end position="161"/>
    </location>
</feature>
<gene>
    <name evidence="2" type="ORF">A0H81_02886</name>
</gene>
<sequence>MGVEDADWVAADLSPVRARLAGCLPSRVLARLHQMIPELGEIAESNARREISWDEKEKLEAAAEAIVGALSTLHNPTAGPSTAQPRAEALDRLGEVPGSSPIAMLGELAGPSLSQTLRTAASDEDDEADKSVSSLKEGEREADGGRDGGGQTGIAFPKRRLGRGGATFTKWLWNRDRERKPLPKGYMYPEDCGSSYTRKG</sequence>
<accession>A0A1C7MN92</accession>
<protein>
    <submittedName>
        <fullName evidence="2">Uncharacterized protein</fullName>
    </submittedName>
</protein>
<evidence type="ECO:0000313" key="3">
    <source>
        <dbReference type="Proteomes" id="UP000092993"/>
    </source>
</evidence>